<dbReference type="Pfam" id="PF01822">
    <property type="entry name" value="WSC"/>
    <property type="match status" value="1"/>
</dbReference>
<evidence type="ECO:0000256" key="1">
    <source>
        <dbReference type="ARBA" id="ARBA00004167"/>
    </source>
</evidence>
<evidence type="ECO:0000256" key="5">
    <source>
        <dbReference type="ARBA" id="ARBA00023136"/>
    </source>
</evidence>
<dbReference type="PANTHER" id="PTHR24269">
    <property type="entry name" value="KREMEN PROTEIN"/>
    <property type="match status" value="1"/>
</dbReference>
<keyword evidence="11" id="KW-1185">Reference proteome</keyword>
<dbReference type="InterPro" id="IPR002889">
    <property type="entry name" value="WSC_carb-bd"/>
</dbReference>
<reference evidence="10 11" key="1">
    <citation type="submission" date="2024-07" db="EMBL/GenBank/DDBJ databases">
        <title>Section-level genome sequencing and comparative genomics of Aspergillus sections Usti and Cavernicolus.</title>
        <authorList>
            <consortium name="Lawrence Berkeley National Laboratory"/>
            <person name="Nybo J.L."/>
            <person name="Vesth T.C."/>
            <person name="Theobald S."/>
            <person name="Frisvad J.C."/>
            <person name="Larsen T.O."/>
            <person name="Kjaerboelling I."/>
            <person name="Rothschild-Mancinelli K."/>
            <person name="Lyhne E.K."/>
            <person name="Kogle M.E."/>
            <person name="Barry K."/>
            <person name="Clum A."/>
            <person name="Na H."/>
            <person name="Ledsgaard L."/>
            <person name="Lin J."/>
            <person name="Lipzen A."/>
            <person name="Kuo A."/>
            <person name="Riley R."/>
            <person name="Mondo S."/>
            <person name="LaButti K."/>
            <person name="Haridas S."/>
            <person name="Pangalinan J."/>
            <person name="Salamov A.A."/>
            <person name="Simmons B.A."/>
            <person name="Magnuson J.K."/>
            <person name="Chen J."/>
            <person name="Drula E."/>
            <person name="Henrissat B."/>
            <person name="Wiebenga A."/>
            <person name="Lubbers R.J."/>
            <person name="Gomes A.C."/>
            <person name="Macurrencykelacurrency M.R."/>
            <person name="Stajich J."/>
            <person name="Grigoriev I.V."/>
            <person name="Mortensen U.H."/>
            <person name="De vries R.P."/>
            <person name="Baker S.E."/>
            <person name="Andersen M.R."/>
        </authorList>
    </citation>
    <scope>NUCLEOTIDE SEQUENCE [LARGE SCALE GENOMIC DNA]</scope>
    <source>
        <strain evidence="10 11">CBS 756.74</strain>
    </source>
</reference>
<keyword evidence="4" id="KW-1133">Transmembrane helix</keyword>
<feature type="signal peptide" evidence="8">
    <location>
        <begin position="1"/>
        <end position="19"/>
    </location>
</feature>
<organism evidence="10 11">
    <name type="scientific">Aspergillus pseudodeflectus</name>
    <dbReference type="NCBI Taxonomy" id="176178"/>
    <lineage>
        <taxon>Eukaryota</taxon>
        <taxon>Fungi</taxon>
        <taxon>Dikarya</taxon>
        <taxon>Ascomycota</taxon>
        <taxon>Pezizomycotina</taxon>
        <taxon>Eurotiomycetes</taxon>
        <taxon>Eurotiomycetidae</taxon>
        <taxon>Eurotiales</taxon>
        <taxon>Aspergillaceae</taxon>
        <taxon>Aspergillus</taxon>
        <taxon>Aspergillus subgen. Nidulantes</taxon>
    </lineage>
</organism>
<feature type="chain" id="PRO_5045791898" evidence="8">
    <location>
        <begin position="20"/>
        <end position="283"/>
    </location>
</feature>
<feature type="compositionally biased region" description="Acidic residues" evidence="7">
    <location>
        <begin position="219"/>
        <end position="230"/>
    </location>
</feature>
<protein>
    <submittedName>
        <fullName evidence="10">WSC domain-containing protein</fullName>
    </submittedName>
</protein>
<sequence>MRNTLLALTALATLHLSTASQTPGLYADPDTIPSCVEWYDNSEGLTCKELRDYFTITPEQFTEWNPSVSLDCEPWNEWQSYCIVTQERLDDTASSLSLSASATTTSKPASTTTSTTTLGPSPTAWTELGCYFDDPAHLPLMETRVSAADDALTIAKCQDACYRGAYRFAGVKGGDECWCSPFVGGEWARDQEDCDLPCSGDEREICGGGETVVVFEAELEEEEDEDEDESVGGSTTLSGTTSAPTSTPTSGSMDEAEDAVDDSPAESKASRNRALIYWRYFNF</sequence>
<comment type="caution">
    <text evidence="10">The sequence shown here is derived from an EMBL/GenBank/DDBJ whole genome shotgun (WGS) entry which is preliminary data.</text>
</comment>
<feature type="compositionally biased region" description="Low complexity" evidence="7">
    <location>
        <begin position="231"/>
        <end position="252"/>
    </location>
</feature>
<feature type="region of interest" description="Disordered" evidence="7">
    <location>
        <begin position="219"/>
        <end position="269"/>
    </location>
</feature>
<evidence type="ECO:0000256" key="7">
    <source>
        <dbReference type="SAM" id="MobiDB-lite"/>
    </source>
</evidence>
<dbReference type="RefSeq" id="XP_070903099.1">
    <property type="nucleotide sequence ID" value="XM_071038968.1"/>
</dbReference>
<evidence type="ECO:0000256" key="2">
    <source>
        <dbReference type="ARBA" id="ARBA00022692"/>
    </source>
</evidence>
<name>A0ABR4KZ64_9EURO</name>
<dbReference type="SMART" id="SM00321">
    <property type="entry name" value="WSC"/>
    <property type="match status" value="1"/>
</dbReference>
<evidence type="ECO:0000256" key="6">
    <source>
        <dbReference type="ARBA" id="ARBA00023180"/>
    </source>
</evidence>
<keyword evidence="3 8" id="KW-0732">Signal</keyword>
<evidence type="ECO:0000256" key="3">
    <source>
        <dbReference type="ARBA" id="ARBA00022729"/>
    </source>
</evidence>
<evidence type="ECO:0000256" key="4">
    <source>
        <dbReference type="ARBA" id="ARBA00022989"/>
    </source>
</evidence>
<accession>A0ABR4KZ64</accession>
<keyword evidence="6" id="KW-0325">Glycoprotein</keyword>
<dbReference type="PROSITE" id="PS51212">
    <property type="entry name" value="WSC"/>
    <property type="match status" value="1"/>
</dbReference>
<keyword evidence="5" id="KW-0472">Membrane</keyword>
<comment type="subcellular location">
    <subcellularLocation>
        <location evidence="1">Membrane</location>
        <topology evidence="1">Single-pass membrane protein</topology>
    </subcellularLocation>
</comment>
<gene>
    <name evidence="10" type="ORF">BJX68DRAFT_229133</name>
</gene>
<dbReference type="Proteomes" id="UP001610444">
    <property type="component" value="Unassembled WGS sequence"/>
</dbReference>
<evidence type="ECO:0000259" key="9">
    <source>
        <dbReference type="PROSITE" id="PS51212"/>
    </source>
</evidence>
<dbReference type="InterPro" id="IPR051836">
    <property type="entry name" value="Kremen_rcpt"/>
</dbReference>
<evidence type="ECO:0000256" key="8">
    <source>
        <dbReference type="SAM" id="SignalP"/>
    </source>
</evidence>
<proteinExistence type="predicted"/>
<feature type="domain" description="WSC" evidence="9">
    <location>
        <begin position="124"/>
        <end position="218"/>
    </location>
</feature>
<dbReference type="EMBL" id="JBFXLR010000006">
    <property type="protein sequence ID" value="KAL2857568.1"/>
    <property type="molecule type" value="Genomic_DNA"/>
</dbReference>
<evidence type="ECO:0000313" key="11">
    <source>
        <dbReference type="Proteomes" id="UP001610444"/>
    </source>
</evidence>
<feature type="compositionally biased region" description="Acidic residues" evidence="7">
    <location>
        <begin position="254"/>
        <end position="264"/>
    </location>
</feature>
<evidence type="ECO:0000313" key="10">
    <source>
        <dbReference type="EMBL" id="KAL2857568.1"/>
    </source>
</evidence>
<dbReference type="PANTHER" id="PTHR24269:SF16">
    <property type="entry name" value="PROTEIN SLG1"/>
    <property type="match status" value="1"/>
</dbReference>
<dbReference type="GeneID" id="98154132"/>
<keyword evidence="2" id="KW-0812">Transmembrane</keyword>